<sequence length="722" mass="80420">MVPLPFEKLVALLALEKQVSQEKRGKPRKTVRNRSFAQSPLQPQRSNGIRKDMPRTTPPALSGSGKIVSAQRETPATDTKSSCQDRLKMSQINSKPDILVPLKNLRVSEPKPVSKSGNMIEKPAISFEASVAPTISKKNDRIWSSRDDHHKEQIDMLESLDKKTKPRPEGLLENEADSSQQRRTTRIITATDGQFCKLWHAKTLFSGNVLANTDQLHLPAFLHVLQLHGKNSTVLCDPQDCTCVACGLRNLATTYWSSASHVSVTNAVTAFDSLVNRRAPKSGTKFMYTNSRWFGRGWRFEDQMDAQEWCLFLIDQMIDPQIRKNPTLPSKRALEKSDIQFDPTNFGAKMRDIFELSYSQTMTCGACRVSRKFHGLQKILGPVPLASSSAGQKSISFCLSQFFSSDFWEVKCENKRCPKFNKPGIKNRVAQSIVTAPEVLMIQLKCFMSSGKRTGKKNPKLDFGHDLDLSNYASPELLEQERELRYKLCSVIIHQGSSLEMGHYVGVYTSPNGQVHHISDECVSRCSSDALTSVNQKGTPYILCYTRMRAEEPEAQSLNTENAQRRSFTDIKHVRPASKPQRSKDTSKVTAGCLTNRGMCEHDPIASEELQDLGNGLASKSLPKINGVTSPKSSTMPPQKLLRGQSTPSVSSGPFTLPGVRPATAPKDSKSSIVGIQDLAGMRAKPPNSSQQLSDKLLGRQSLSKNKVRKMKKKQMRLQVKE</sequence>
<dbReference type="InterPro" id="IPR018200">
    <property type="entry name" value="USP_CS"/>
</dbReference>
<dbReference type="InterPro" id="IPR001394">
    <property type="entry name" value="Peptidase_C19_UCH"/>
</dbReference>
<proteinExistence type="inferred from homology"/>
<dbReference type="CDD" id="cd02257">
    <property type="entry name" value="Peptidase_C19"/>
    <property type="match status" value="1"/>
</dbReference>
<keyword evidence="5" id="KW-0833">Ubl conjugation pathway</keyword>
<feature type="compositionally biased region" description="Polar residues" evidence="8">
    <location>
        <begin position="33"/>
        <end position="47"/>
    </location>
</feature>
<feature type="compositionally biased region" description="Polar residues" evidence="8">
    <location>
        <begin position="627"/>
        <end position="637"/>
    </location>
</feature>
<organism evidence="10 11">
    <name type="scientific">Venturia effusa</name>
    <dbReference type="NCBI Taxonomy" id="50376"/>
    <lineage>
        <taxon>Eukaryota</taxon>
        <taxon>Fungi</taxon>
        <taxon>Dikarya</taxon>
        <taxon>Ascomycota</taxon>
        <taxon>Pezizomycotina</taxon>
        <taxon>Dothideomycetes</taxon>
        <taxon>Pleosporomycetidae</taxon>
        <taxon>Venturiales</taxon>
        <taxon>Venturiaceae</taxon>
        <taxon>Venturia</taxon>
    </lineage>
</organism>
<feature type="domain" description="USP" evidence="9">
    <location>
        <begin position="246"/>
        <end position="548"/>
    </location>
</feature>
<protein>
    <recommendedName>
        <fullName evidence="3">ubiquitinyl hydrolase 1</fullName>
        <ecNumber evidence="3">3.4.19.12</ecNumber>
    </recommendedName>
</protein>
<evidence type="ECO:0000256" key="1">
    <source>
        <dbReference type="ARBA" id="ARBA00000707"/>
    </source>
</evidence>
<keyword evidence="11" id="KW-1185">Reference proteome</keyword>
<dbReference type="InterPro" id="IPR028889">
    <property type="entry name" value="USP"/>
</dbReference>
<dbReference type="Gene3D" id="3.90.70.10">
    <property type="entry name" value="Cysteine proteinases"/>
    <property type="match status" value="1"/>
</dbReference>
<dbReference type="GO" id="GO:0005829">
    <property type="term" value="C:cytosol"/>
    <property type="evidence" value="ECO:0007669"/>
    <property type="project" value="TreeGrafter"/>
</dbReference>
<dbReference type="STRING" id="50376.A0A517LLZ7"/>
<dbReference type="PANTHER" id="PTHR24006">
    <property type="entry name" value="UBIQUITIN CARBOXYL-TERMINAL HYDROLASE"/>
    <property type="match status" value="1"/>
</dbReference>
<dbReference type="GO" id="GO:0006508">
    <property type="term" value="P:proteolysis"/>
    <property type="evidence" value="ECO:0007669"/>
    <property type="project" value="UniProtKB-KW"/>
</dbReference>
<accession>A0A517LLZ7</accession>
<evidence type="ECO:0000256" key="8">
    <source>
        <dbReference type="SAM" id="MobiDB-lite"/>
    </source>
</evidence>
<gene>
    <name evidence="10" type="ORF">FKW77_000080</name>
</gene>
<dbReference type="Proteomes" id="UP000316270">
    <property type="component" value="Chromosome 16"/>
</dbReference>
<comment type="catalytic activity">
    <reaction evidence="1">
        <text>Thiol-dependent hydrolysis of ester, thioester, amide, peptide and isopeptide bonds formed by the C-terminal Gly of ubiquitin (a 76-residue protein attached to proteins as an intracellular targeting signal).</text>
        <dbReference type="EC" id="3.4.19.12"/>
    </reaction>
</comment>
<evidence type="ECO:0000256" key="2">
    <source>
        <dbReference type="ARBA" id="ARBA00009085"/>
    </source>
</evidence>
<keyword evidence="6" id="KW-0378">Hydrolase</keyword>
<dbReference type="GO" id="GO:0005634">
    <property type="term" value="C:nucleus"/>
    <property type="evidence" value="ECO:0007669"/>
    <property type="project" value="TreeGrafter"/>
</dbReference>
<feature type="region of interest" description="Disordered" evidence="8">
    <location>
        <begin position="156"/>
        <end position="182"/>
    </location>
</feature>
<dbReference type="PANTHER" id="PTHR24006:SF758">
    <property type="entry name" value="UBIQUITIN CARBOXYL-TERMINAL HYDROLASE 36"/>
    <property type="match status" value="1"/>
</dbReference>
<dbReference type="InterPro" id="IPR038765">
    <property type="entry name" value="Papain-like_cys_pep_sf"/>
</dbReference>
<dbReference type="PROSITE" id="PS00973">
    <property type="entry name" value="USP_2"/>
    <property type="match status" value="1"/>
</dbReference>
<name>A0A517LLZ7_9PEZI</name>
<evidence type="ECO:0000259" key="9">
    <source>
        <dbReference type="PROSITE" id="PS50235"/>
    </source>
</evidence>
<feature type="region of interest" description="Disordered" evidence="8">
    <location>
        <begin position="623"/>
        <end position="722"/>
    </location>
</feature>
<evidence type="ECO:0000256" key="5">
    <source>
        <dbReference type="ARBA" id="ARBA00022786"/>
    </source>
</evidence>
<evidence type="ECO:0000313" key="10">
    <source>
        <dbReference type="EMBL" id="QDS76662.1"/>
    </source>
</evidence>
<evidence type="ECO:0000256" key="7">
    <source>
        <dbReference type="ARBA" id="ARBA00022807"/>
    </source>
</evidence>
<dbReference type="AlphaFoldDB" id="A0A517LLZ7"/>
<evidence type="ECO:0000256" key="6">
    <source>
        <dbReference type="ARBA" id="ARBA00022801"/>
    </source>
</evidence>
<evidence type="ECO:0000313" key="11">
    <source>
        <dbReference type="Proteomes" id="UP000316270"/>
    </source>
</evidence>
<feature type="compositionally biased region" description="Basic and acidic residues" evidence="8">
    <location>
        <begin position="156"/>
        <end position="170"/>
    </location>
</feature>
<feature type="compositionally biased region" description="Basic residues" evidence="8">
    <location>
        <begin position="706"/>
        <end position="716"/>
    </location>
</feature>
<evidence type="ECO:0000256" key="4">
    <source>
        <dbReference type="ARBA" id="ARBA00022670"/>
    </source>
</evidence>
<dbReference type="PROSITE" id="PS50235">
    <property type="entry name" value="USP_3"/>
    <property type="match status" value="1"/>
</dbReference>
<comment type="similarity">
    <text evidence="2">Belongs to the peptidase C19 family.</text>
</comment>
<evidence type="ECO:0000256" key="3">
    <source>
        <dbReference type="ARBA" id="ARBA00012759"/>
    </source>
</evidence>
<feature type="region of interest" description="Disordered" evidence="8">
    <location>
        <begin position="555"/>
        <end position="588"/>
    </location>
</feature>
<dbReference type="InterPro" id="IPR050164">
    <property type="entry name" value="Peptidase_C19"/>
</dbReference>
<dbReference type="SUPFAM" id="SSF54001">
    <property type="entry name" value="Cysteine proteinases"/>
    <property type="match status" value="1"/>
</dbReference>
<keyword evidence="7" id="KW-0788">Thiol protease</keyword>
<dbReference type="GO" id="GO:0004843">
    <property type="term" value="F:cysteine-type deubiquitinase activity"/>
    <property type="evidence" value="ECO:0007669"/>
    <property type="project" value="UniProtKB-EC"/>
</dbReference>
<dbReference type="OrthoDB" id="289038at2759"/>
<feature type="compositionally biased region" description="Basic and acidic residues" evidence="8">
    <location>
        <begin position="563"/>
        <end position="573"/>
    </location>
</feature>
<keyword evidence="4" id="KW-0645">Protease</keyword>
<reference evidence="10 11" key="1">
    <citation type="submission" date="2019-07" db="EMBL/GenBank/DDBJ databases">
        <title>Finished genome of Venturia effusa.</title>
        <authorList>
            <person name="Young C.A."/>
            <person name="Cox M.P."/>
            <person name="Ganley A.R.D."/>
            <person name="David W.J."/>
        </authorList>
    </citation>
    <scope>NUCLEOTIDE SEQUENCE [LARGE SCALE GENOMIC DNA]</scope>
    <source>
        <strain evidence="11">albino</strain>
    </source>
</reference>
<feature type="compositionally biased region" description="Polar residues" evidence="8">
    <location>
        <begin position="71"/>
        <end position="82"/>
    </location>
</feature>
<dbReference type="Pfam" id="PF00443">
    <property type="entry name" value="UCH"/>
    <property type="match status" value="1"/>
</dbReference>
<dbReference type="EMBL" id="CP042200">
    <property type="protein sequence ID" value="QDS76662.1"/>
    <property type="molecule type" value="Genomic_DNA"/>
</dbReference>
<dbReference type="EC" id="3.4.19.12" evidence="3"/>
<feature type="region of interest" description="Disordered" evidence="8">
    <location>
        <begin position="20"/>
        <end position="85"/>
    </location>
</feature>
<dbReference type="GO" id="GO:0016579">
    <property type="term" value="P:protein deubiquitination"/>
    <property type="evidence" value="ECO:0007669"/>
    <property type="project" value="InterPro"/>
</dbReference>
<feature type="compositionally biased region" description="Polar residues" evidence="8">
    <location>
        <begin position="644"/>
        <end position="654"/>
    </location>
</feature>